<feature type="signal peptide" evidence="11">
    <location>
        <begin position="1"/>
        <end position="21"/>
    </location>
</feature>
<dbReference type="RefSeq" id="WP_258812494.1">
    <property type="nucleotide sequence ID" value="NZ_JANUGU010000004.1"/>
</dbReference>
<evidence type="ECO:0000256" key="4">
    <source>
        <dbReference type="ARBA" id="ARBA00022452"/>
    </source>
</evidence>
<evidence type="ECO:0000256" key="1">
    <source>
        <dbReference type="ARBA" id="ARBA00004571"/>
    </source>
</evidence>
<keyword evidence="9" id="KW-0472">Membrane</keyword>
<evidence type="ECO:0000256" key="6">
    <source>
        <dbReference type="ARBA" id="ARBA00022729"/>
    </source>
</evidence>
<keyword evidence="3" id="KW-0813">Transport</keyword>
<evidence type="ECO:0000256" key="2">
    <source>
        <dbReference type="ARBA" id="ARBA00011233"/>
    </source>
</evidence>
<feature type="domain" description="Porin" evidence="12">
    <location>
        <begin position="6"/>
        <end position="333"/>
    </location>
</feature>
<evidence type="ECO:0000256" key="3">
    <source>
        <dbReference type="ARBA" id="ARBA00022448"/>
    </source>
</evidence>
<sequence length="363" mass="38504">MRHTCALTALLVSSTSCFAQASVDLYGIVDAGLRSTSGLGASNAPIPSGTNFAVNSGIDNTSRWGIKGQESLGDGWKALIRLEGGINVDTGAAAKSDRLFDRQASVGLDSPYGSLLAGRQPNLLSDALIPVDPLGKRYASFNPNINVAGLSNTAFGTHAFGRQYGPSGYSDNFYRLDNTVKYTANAGPWQARAAYSFGEVPGDSAASSSHGAALAYQGQNWVVSGATMQFRSRDDLPLDAWTLGAAVRLDAWQFKANVARNEADTGPGKTVHQRVFSAGVSRPVGHGLLVTTALYSVRREATGFRDDGFERGFLFVEKSLSPRTTAYVEGDYTVWRGDAAGMTASRANDRHGTGLTLGLLQKF</sequence>
<keyword evidence="4" id="KW-1134">Transmembrane beta strand</keyword>
<dbReference type="PANTHER" id="PTHR34501:SF9">
    <property type="entry name" value="MAJOR OUTER MEMBRANE PROTEIN P.IA"/>
    <property type="match status" value="1"/>
</dbReference>
<feature type="chain" id="PRO_5045484732" evidence="11">
    <location>
        <begin position="22"/>
        <end position="363"/>
    </location>
</feature>
<evidence type="ECO:0000256" key="8">
    <source>
        <dbReference type="ARBA" id="ARBA00023114"/>
    </source>
</evidence>
<keyword evidence="5" id="KW-0812">Transmembrane</keyword>
<dbReference type="CDD" id="cd00342">
    <property type="entry name" value="gram_neg_porins"/>
    <property type="match status" value="1"/>
</dbReference>
<name>A0ABT2CZA2_9BURK</name>
<comment type="caution">
    <text evidence="13">The sequence shown here is derived from an EMBL/GenBank/DDBJ whole genome shotgun (WGS) entry which is preliminary data.</text>
</comment>
<evidence type="ECO:0000256" key="7">
    <source>
        <dbReference type="ARBA" id="ARBA00023065"/>
    </source>
</evidence>
<keyword evidence="14" id="KW-1185">Reference proteome</keyword>
<evidence type="ECO:0000256" key="10">
    <source>
        <dbReference type="ARBA" id="ARBA00023237"/>
    </source>
</evidence>
<dbReference type="InterPro" id="IPR033900">
    <property type="entry name" value="Gram_neg_porin_domain"/>
</dbReference>
<reference evidence="13 14" key="1">
    <citation type="submission" date="2022-08" db="EMBL/GenBank/DDBJ databases">
        <title>Reclassification of Massilia species as members of the genera Telluria, Duganella, Pseudoduganella, Mokoshia gen. nov. and Zemynaea gen. nov. using orthogonal and non-orthogonal genome-based approaches.</title>
        <authorList>
            <person name="Bowman J.P."/>
        </authorList>
    </citation>
    <scope>NUCLEOTIDE SEQUENCE [LARGE SCALE GENOMIC DNA]</scope>
    <source>
        <strain evidence="13 14">JCM 31606</strain>
    </source>
</reference>
<gene>
    <name evidence="13" type="ORF">NX778_14680</name>
</gene>
<evidence type="ECO:0000256" key="5">
    <source>
        <dbReference type="ARBA" id="ARBA00022692"/>
    </source>
</evidence>
<keyword evidence="6 11" id="KW-0732">Signal</keyword>
<organism evidence="13 14">
    <name type="scientific">Massilia terrae</name>
    <dbReference type="NCBI Taxonomy" id="1811224"/>
    <lineage>
        <taxon>Bacteria</taxon>
        <taxon>Pseudomonadati</taxon>
        <taxon>Pseudomonadota</taxon>
        <taxon>Betaproteobacteria</taxon>
        <taxon>Burkholderiales</taxon>
        <taxon>Oxalobacteraceae</taxon>
        <taxon>Telluria group</taxon>
        <taxon>Massilia</taxon>
    </lineage>
</organism>
<protein>
    <submittedName>
        <fullName evidence="13">Porin</fullName>
    </submittedName>
</protein>
<evidence type="ECO:0000313" key="13">
    <source>
        <dbReference type="EMBL" id="MCS0659313.1"/>
    </source>
</evidence>
<evidence type="ECO:0000256" key="11">
    <source>
        <dbReference type="SAM" id="SignalP"/>
    </source>
</evidence>
<dbReference type="PROSITE" id="PS51257">
    <property type="entry name" value="PROKAR_LIPOPROTEIN"/>
    <property type="match status" value="1"/>
</dbReference>
<evidence type="ECO:0000259" key="12">
    <source>
        <dbReference type="Pfam" id="PF13609"/>
    </source>
</evidence>
<evidence type="ECO:0000313" key="14">
    <source>
        <dbReference type="Proteomes" id="UP001204621"/>
    </source>
</evidence>
<keyword evidence="10" id="KW-0998">Cell outer membrane</keyword>
<comment type="subunit">
    <text evidence="2">Homotrimer.</text>
</comment>
<proteinExistence type="predicted"/>
<dbReference type="InterPro" id="IPR050298">
    <property type="entry name" value="Gram-neg_bact_OMP"/>
</dbReference>
<keyword evidence="7" id="KW-0406">Ion transport</keyword>
<dbReference type="EMBL" id="JANUGU010000004">
    <property type="protein sequence ID" value="MCS0659313.1"/>
    <property type="molecule type" value="Genomic_DNA"/>
</dbReference>
<accession>A0ABT2CZA2</accession>
<dbReference type="Gene3D" id="2.40.160.10">
    <property type="entry name" value="Porin"/>
    <property type="match status" value="1"/>
</dbReference>
<dbReference type="Pfam" id="PF13609">
    <property type="entry name" value="Porin_4"/>
    <property type="match status" value="1"/>
</dbReference>
<dbReference type="PANTHER" id="PTHR34501">
    <property type="entry name" value="PROTEIN YDDL-RELATED"/>
    <property type="match status" value="1"/>
</dbReference>
<comment type="subcellular location">
    <subcellularLocation>
        <location evidence="1">Cell outer membrane</location>
        <topology evidence="1">Multi-pass membrane protein</topology>
    </subcellularLocation>
</comment>
<dbReference type="SUPFAM" id="SSF56935">
    <property type="entry name" value="Porins"/>
    <property type="match status" value="1"/>
</dbReference>
<evidence type="ECO:0000256" key="9">
    <source>
        <dbReference type="ARBA" id="ARBA00023136"/>
    </source>
</evidence>
<dbReference type="Proteomes" id="UP001204621">
    <property type="component" value="Unassembled WGS sequence"/>
</dbReference>
<keyword evidence="8" id="KW-0626">Porin</keyword>
<dbReference type="InterPro" id="IPR023614">
    <property type="entry name" value="Porin_dom_sf"/>
</dbReference>